<evidence type="ECO:0000256" key="4">
    <source>
        <dbReference type="ARBA" id="ARBA00022771"/>
    </source>
</evidence>
<feature type="compositionally biased region" description="Low complexity" evidence="9">
    <location>
        <begin position="159"/>
        <end position="181"/>
    </location>
</feature>
<dbReference type="InterPro" id="IPR008705">
    <property type="entry name" value="Nanos/Xcar2"/>
</dbReference>
<evidence type="ECO:0000313" key="11">
    <source>
        <dbReference type="EMBL" id="CAF1098965.1"/>
    </source>
</evidence>
<comment type="caution">
    <text evidence="11">The sequence shown here is derived from an EMBL/GenBank/DDBJ whole genome shotgun (WGS) entry which is preliminary data.</text>
</comment>
<accession>A0A814NVG8</accession>
<dbReference type="Proteomes" id="UP000663828">
    <property type="component" value="Unassembled WGS sequence"/>
</dbReference>
<dbReference type="PANTHER" id="PTHR12887">
    <property type="entry name" value="NANOS PROTEIN"/>
    <property type="match status" value="1"/>
</dbReference>
<evidence type="ECO:0000256" key="7">
    <source>
        <dbReference type="ARBA" id="ARBA00022884"/>
    </source>
</evidence>
<keyword evidence="5" id="KW-0862">Zinc</keyword>
<dbReference type="GO" id="GO:0005737">
    <property type="term" value="C:cytoplasm"/>
    <property type="evidence" value="ECO:0007669"/>
    <property type="project" value="UniProtKB-SubCell"/>
</dbReference>
<dbReference type="GO" id="GO:0008270">
    <property type="term" value="F:zinc ion binding"/>
    <property type="evidence" value="ECO:0007669"/>
    <property type="project" value="UniProtKB-KW"/>
</dbReference>
<dbReference type="AlphaFoldDB" id="A0A814NVG8"/>
<keyword evidence="4 8" id="KW-0863">Zinc-finger</keyword>
<keyword evidence="2" id="KW-0963">Cytoplasm</keyword>
<evidence type="ECO:0000256" key="5">
    <source>
        <dbReference type="ARBA" id="ARBA00022833"/>
    </source>
</evidence>
<keyword evidence="6 8" id="KW-0810">Translation regulation</keyword>
<comment type="similarity">
    <text evidence="8">Belongs to the nanos family.</text>
</comment>
<keyword evidence="7 8" id="KW-0694">RNA-binding</keyword>
<dbReference type="GO" id="GO:0006417">
    <property type="term" value="P:regulation of translation"/>
    <property type="evidence" value="ECO:0007669"/>
    <property type="project" value="UniProtKB-UniRule"/>
</dbReference>
<keyword evidence="12" id="KW-1185">Reference proteome</keyword>
<dbReference type="PROSITE" id="PS51522">
    <property type="entry name" value="ZF_NANOS"/>
    <property type="match status" value="1"/>
</dbReference>
<dbReference type="InterPro" id="IPR038129">
    <property type="entry name" value="Nanos_sf"/>
</dbReference>
<feature type="region of interest" description="Disordered" evidence="9">
    <location>
        <begin position="159"/>
        <end position="182"/>
    </location>
</feature>
<evidence type="ECO:0000256" key="2">
    <source>
        <dbReference type="ARBA" id="ARBA00022490"/>
    </source>
</evidence>
<proteinExistence type="inferred from homology"/>
<dbReference type="GO" id="GO:0003723">
    <property type="term" value="F:RNA binding"/>
    <property type="evidence" value="ECO:0007669"/>
    <property type="project" value="UniProtKB-UniRule"/>
</dbReference>
<comment type="subcellular location">
    <subcellularLocation>
        <location evidence="1">Cytoplasm</location>
    </subcellularLocation>
</comment>
<sequence>MEAQYYEAKRRQHIIERNQSLRTQKDLDKQARKLERPQPMKKSFELPTRIFRPDIRPARCTCTPMEMMVIDDSEPVSFQRTRDIYVRPKTTATVAPSQQQRQYYRRDARLPNRFTVCAYADFVEKRIHNVFLLSSSQLNIVNNGSYQSMLNNNLTALSTTSTGSSVSNSSSGSTDGNRSSGAPMSFAAANVVRGIMEKVLATPPMGSGIGSSSSTNAARLFNELDYLSSPGLDSDFGDTSPLLCAGSSSNLSNQYLRLAIGSNNNKEQPLPQQQHCQHSNYLSRHCLSQSTRSINTPFSHHQFTDLTNLISYSPPSTSIATSHDHMNMFSDSDDMNDPTGSKKFIAKRAQIDMTKQVTDARALYFMLGIKMKCKFCFENGESFEVYRSHMLRNGAGTILCPILRAYVCPKCGATGDLAHTLRYCPLHQSPGNSQMLGNAFD</sequence>
<evidence type="ECO:0000256" key="8">
    <source>
        <dbReference type="PROSITE-ProRule" id="PRU00855"/>
    </source>
</evidence>
<evidence type="ECO:0000256" key="6">
    <source>
        <dbReference type="ARBA" id="ARBA00022845"/>
    </source>
</evidence>
<dbReference type="EMBL" id="CAJNOR010001213">
    <property type="protein sequence ID" value="CAF1098965.1"/>
    <property type="molecule type" value="Genomic_DNA"/>
</dbReference>
<dbReference type="InterPro" id="IPR024161">
    <property type="entry name" value="Znf_nanos-typ"/>
</dbReference>
<evidence type="ECO:0000259" key="10">
    <source>
        <dbReference type="PROSITE" id="PS51522"/>
    </source>
</evidence>
<name>A0A814NVG8_ADIRI</name>
<dbReference type="Gene3D" id="4.10.60.30">
    <property type="entry name" value="Nanos, RNA-binding domain"/>
    <property type="match status" value="1"/>
</dbReference>
<dbReference type="Pfam" id="PF05741">
    <property type="entry name" value="zf-nanos"/>
    <property type="match status" value="1"/>
</dbReference>
<reference evidence="11" key="1">
    <citation type="submission" date="2021-02" db="EMBL/GenBank/DDBJ databases">
        <authorList>
            <person name="Nowell W R."/>
        </authorList>
    </citation>
    <scope>NUCLEOTIDE SEQUENCE</scope>
</reference>
<evidence type="ECO:0000256" key="9">
    <source>
        <dbReference type="SAM" id="MobiDB-lite"/>
    </source>
</evidence>
<keyword evidence="3" id="KW-0479">Metal-binding</keyword>
<feature type="domain" description="Nanos-type" evidence="10">
    <location>
        <begin position="372"/>
        <end position="426"/>
    </location>
</feature>
<organism evidence="11 12">
    <name type="scientific">Adineta ricciae</name>
    <name type="common">Rotifer</name>
    <dbReference type="NCBI Taxonomy" id="249248"/>
    <lineage>
        <taxon>Eukaryota</taxon>
        <taxon>Metazoa</taxon>
        <taxon>Spiralia</taxon>
        <taxon>Gnathifera</taxon>
        <taxon>Rotifera</taxon>
        <taxon>Eurotatoria</taxon>
        <taxon>Bdelloidea</taxon>
        <taxon>Adinetida</taxon>
        <taxon>Adinetidae</taxon>
        <taxon>Adineta</taxon>
    </lineage>
</organism>
<evidence type="ECO:0000256" key="3">
    <source>
        <dbReference type="ARBA" id="ARBA00022723"/>
    </source>
</evidence>
<evidence type="ECO:0000313" key="12">
    <source>
        <dbReference type="Proteomes" id="UP000663828"/>
    </source>
</evidence>
<gene>
    <name evidence="11" type="ORF">XAT740_LOCUS18247</name>
</gene>
<evidence type="ECO:0000256" key="1">
    <source>
        <dbReference type="ARBA" id="ARBA00004496"/>
    </source>
</evidence>
<protein>
    <recommendedName>
        <fullName evidence="10">Nanos-type domain-containing protein</fullName>
    </recommendedName>
</protein>